<dbReference type="InterPro" id="IPR050643">
    <property type="entry name" value="Periplasmic_pilus_chap"/>
</dbReference>
<dbReference type="Pfam" id="PF00345">
    <property type="entry name" value="PapD_N"/>
    <property type="match status" value="1"/>
</dbReference>
<evidence type="ECO:0000313" key="4">
    <source>
        <dbReference type="Proteomes" id="UP000076276"/>
    </source>
</evidence>
<protein>
    <submittedName>
        <fullName evidence="3">Pilus assembly protein PapD</fullName>
    </submittedName>
</protein>
<dbReference type="STRING" id="1806892.AZH43_06610"/>
<dbReference type="GO" id="GO:0071555">
    <property type="term" value="P:cell wall organization"/>
    <property type="evidence" value="ECO:0007669"/>
    <property type="project" value="InterPro"/>
</dbReference>
<dbReference type="PANTHER" id="PTHR30251">
    <property type="entry name" value="PILUS ASSEMBLY CHAPERONE"/>
    <property type="match status" value="1"/>
</dbReference>
<dbReference type="InterPro" id="IPR016147">
    <property type="entry name" value="Pili_assmbl_chaperone_N"/>
</dbReference>
<accession>A0A151Y4Z1</accession>
<feature type="domain" description="Pili assembly chaperone N-terminal" evidence="2">
    <location>
        <begin position="38"/>
        <end position="143"/>
    </location>
</feature>
<dbReference type="OrthoDB" id="6683458at2"/>
<feature type="signal peptide" evidence="1">
    <location>
        <begin position="1"/>
        <end position="22"/>
    </location>
</feature>
<evidence type="ECO:0000259" key="2">
    <source>
        <dbReference type="Pfam" id="PF00345"/>
    </source>
</evidence>
<dbReference type="RefSeq" id="WP_067666321.1">
    <property type="nucleotide sequence ID" value="NZ_CBCSIK010000005.1"/>
</dbReference>
<comment type="caution">
    <text evidence="3">The sequence shown here is derived from an EMBL/GenBank/DDBJ whole genome shotgun (WGS) entry which is preliminary data.</text>
</comment>
<dbReference type="GO" id="GO:0030288">
    <property type="term" value="C:outer membrane-bounded periplasmic space"/>
    <property type="evidence" value="ECO:0007669"/>
    <property type="project" value="InterPro"/>
</dbReference>
<keyword evidence="4" id="KW-1185">Reference proteome</keyword>
<name>A0A151Y4Z1_9GAMM</name>
<proteinExistence type="predicted"/>
<dbReference type="InterPro" id="IPR008962">
    <property type="entry name" value="PapD-like_sf"/>
</dbReference>
<reference evidence="3 4" key="1">
    <citation type="submission" date="2016-03" db="EMBL/GenBank/DDBJ databases">
        <title>Acinetobacter genomospecies 28 strain ANC 4149.</title>
        <authorList>
            <person name="Radolfova-Krizova L."/>
            <person name="Nemec A."/>
        </authorList>
    </citation>
    <scope>NUCLEOTIDE SEQUENCE [LARGE SCALE GENOMIC DNA]</scope>
    <source>
        <strain evidence="3 4">ANC 4149</strain>
    </source>
</reference>
<dbReference type="Proteomes" id="UP000076276">
    <property type="component" value="Unassembled WGS sequence"/>
</dbReference>
<gene>
    <name evidence="3" type="ORF">AZH43_06610</name>
</gene>
<dbReference type="SUPFAM" id="SSF49354">
    <property type="entry name" value="PapD-like"/>
    <property type="match status" value="1"/>
</dbReference>
<organism evidence="3 4">
    <name type="scientific">Acinetobacter pragensis</name>
    <dbReference type="NCBI Taxonomy" id="1806892"/>
    <lineage>
        <taxon>Bacteria</taxon>
        <taxon>Pseudomonadati</taxon>
        <taxon>Pseudomonadota</taxon>
        <taxon>Gammaproteobacteria</taxon>
        <taxon>Moraxellales</taxon>
        <taxon>Moraxellaceae</taxon>
        <taxon>Acinetobacter</taxon>
    </lineage>
</organism>
<evidence type="ECO:0000256" key="1">
    <source>
        <dbReference type="SAM" id="SignalP"/>
    </source>
</evidence>
<keyword evidence="1" id="KW-0732">Signal</keyword>
<evidence type="ECO:0000313" key="3">
    <source>
        <dbReference type="EMBL" id="KYQ73105.1"/>
    </source>
</evidence>
<sequence length="237" mass="26195">MNKLLMGAALSSVFCISAAVHAGLKVTPIQLYVSEKNNQRSATVTFDYTGSDAPKIFEATAVKWSQNEKGEDVYIPDPDILINPKNFVLQPESKQVVRVGFPQPVRAMNLKEEGTWRVIFNETPPVADQSAMNFLFNISMPLFAGEQKSASLAPSISYRANRLIVTLQNKAASHIQIKDLAIEDASGKAIATSNNMTYLLANKQNEFDMGQVKLESQQKYTLKINTDKGDKPLEIVL</sequence>
<dbReference type="AlphaFoldDB" id="A0A151Y4Z1"/>
<feature type="chain" id="PRO_5007592289" evidence="1">
    <location>
        <begin position="23"/>
        <end position="237"/>
    </location>
</feature>
<dbReference type="InterPro" id="IPR013783">
    <property type="entry name" value="Ig-like_fold"/>
</dbReference>
<dbReference type="Gene3D" id="2.60.40.10">
    <property type="entry name" value="Immunoglobulins"/>
    <property type="match status" value="1"/>
</dbReference>
<dbReference type="PANTHER" id="PTHR30251:SF4">
    <property type="entry name" value="SLR1668 PROTEIN"/>
    <property type="match status" value="1"/>
</dbReference>
<dbReference type="EMBL" id="LUAW01000011">
    <property type="protein sequence ID" value="KYQ73105.1"/>
    <property type="molecule type" value="Genomic_DNA"/>
</dbReference>